<evidence type="ECO:0000256" key="5">
    <source>
        <dbReference type="HAMAP-Rule" id="MF_01197"/>
    </source>
</evidence>
<comment type="caution">
    <text evidence="6">The sequence shown here is derived from an EMBL/GenBank/DDBJ whole genome shotgun (WGS) entry which is preliminary data.</text>
</comment>
<gene>
    <name evidence="5 6" type="primary">sepF</name>
    <name evidence="6" type="ORF">TICRE_22920</name>
</gene>
<keyword evidence="1 5" id="KW-0132">Cell division</keyword>
<keyword evidence="5" id="KW-0963">Cytoplasm</keyword>
<dbReference type="Proteomes" id="UP000186112">
    <property type="component" value="Unassembled WGS sequence"/>
</dbReference>
<name>A0A1U7M2Z3_TISCR</name>
<evidence type="ECO:0000256" key="2">
    <source>
        <dbReference type="ARBA" id="ARBA00023210"/>
    </source>
</evidence>
<dbReference type="PANTHER" id="PTHR35798">
    <property type="entry name" value="CELL DIVISION PROTEIN SEPF"/>
    <property type="match status" value="1"/>
</dbReference>
<dbReference type="InterPro" id="IPR038594">
    <property type="entry name" value="SepF-like_sf"/>
</dbReference>
<dbReference type="Pfam" id="PF04472">
    <property type="entry name" value="SepF"/>
    <property type="match status" value="1"/>
</dbReference>
<dbReference type="GO" id="GO:0000917">
    <property type="term" value="P:division septum assembly"/>
    <property type="evidence" value="ECO:0007669"/>
    <property type="project" value="UniProtKB-KW"/>
</dbReference>
<dbReference type="OrthoDB" id="9815206at2"/>
<proteinExistence type="inferred from homology"/>
<evidence type="ECO:0000256" key="3">
    <source>
        <dbReference type="ARBA" id="ARBA00023306"/>
    </source>
</evidence>
<evidence type="ECO:0000256" key="1">
    <source>
        <dbReference type="ARBA" id="ARBA00022618"/>
    </source>
</evidence>
<dbReference type="PANTHER" id="PTHR35798:SF1">
    <property type="entry name" value="CELL DIVISION PROTEIN SEPF"/>
    <property type="match status" value="1"/>
</dbReference>
<dbReference type="Gene3D" id="3.30.110.150">
    <property type="entry name" value="SepF-like protein"/>
    <property type="match status" value="1"/>
</dbReference>
<organism evidence="6 7">
    <name type="scientific">Tissierella creatinophila DSM 6911</name>
    <dbReference type="NCBI Taxonomy" id="1123403"/>
    <lineage>
        <taxon>Bacteria</taxon>
        <taxon>Bacillati</taxon>
        <taxon>Bacillota</taxon>
        <taxon>Tissierellia</taxon>
        <taxon>Tissierellales</taxon>
        <taxon>Tissierellaceae</taxon>
        <taxon>Tissierella</taxon>
    </lineage>
</organism>
<keyword evidence="3 5" id="KW-0131">Cell cycle</keyword>
<dbReference type="HAMAP" id="MF_01197">
    <property type="entry name" value="SepF"/>
    <property type="match status" value="1"/>
</dbReference>
<protein>
    <recommendedName>
        <fullName evidence="5">Cell division protein SepF</fullName>
    </recommendedName>
</protein>
<dbReference type="RefSeq" id="WP_075728167.1">
    <property type="nucleotide sequence ID" value="NZ_LTDM01000064.1"/>
</dbReference>
<comment type="function">
    <text evidence="4 5">Cell division protein that is part of the divisome complex and is recruited early to the Z-ring. Probably stimulates Z-ring formation, perhaps through the cross-linking of FtsZ protofilaments. Its function overlaps with FtsA.</text>
</comment>
<dbReference type="GO" id="GO:0043093">
    <property type="term" value="P:FtsZ-dependent cytokinesis"/>
    <property type="evidence" value="ECO:0007669"/>
    <property type="project" value="UniProtKB-UniRule"/>
</dbReference>
<keyword evidence="7" id="KW-1185">Reference proteome</keyword>
<dbReference type="InterPro" id="IPR023052">
    <property type="entry name" value="Cell_div_SepF"/>
</dbReference>
<evidence type="ECO:0000313" key="6">
    <source>
        <dbReference type="EMBL" id="OLS01692.1"/>
    </source>
</evidence>
<dbReference type="InterPro" id="IPR007561">
    <property type="entry name" value="Cell_div_SepF/SepF-rel"/>
</dbReference>
<reference evidence="6 7" key="1">
    <citation type="submission" date="2016-02" db="EMBL/GenBank/DDBJ databases">
        <title>Genome sequence of Tissierella creatinophila DSM 6911.</title>
        <authorList>
            <person name="Poehlein A."/>
            <person name="Daniel R."/>
        </authorList>
    </citation>
    <scope>NUCLEOTIDE SEQUENCE [LARGE SCALE GENOMIC DNA]</scope>
    <source>
        <strain evidence="6 7">DSM 6911</strain>
    </source>
</reference>
<accession>A0A1U7M2Z3</accession>
<dbReference type="GO" id="GO:0005737">
    <property type="term" value="C:cytoplasm"/>
    <property type="evidence" value="ECO:0007669"/>
    <property type="project" value="UniProtKB-SubCell"/>
</dbReference>
<comment type="subunit">
    <text evidence="5">Homodimer. Interacts with FtsZ.</text>
</comment>
<evidence type="ECO:0000313" key="7">
    <source>
        <dbReference type="Proteomes" id="UP000186112"/>
    </source>
</evidence>
<comment type="similarity">
    <text evidence="5">Belongs to the SepF family.</text>
</comment>
<dbReference type="AlphaFoldDB" id="A0A1U7M2Z3"/>
<keyword evidence="2 5" id="KW-0717">Septation</keyword>
<sequence length="142" mass="16527">MGNMMNKFKYFIGLDDYDEEEEDFHGEEDFEIPVSTKTKKINNKVVNIHTNSNMKIVVHEPINYEEAPEIVENLKSRKVVVINFEQLDTNLKRQIFDFVNGALYAMEGKIQKVTKDIFILAPNNVEIDGLKEELKSKGIFPW</sequence>
<evidence type="ECO:0000256" key="4">
    <source>
        <dbReference type="ARBA" id="ARBA00044936"/>
    </source>
</evidence>
<comment type="subcellular location">
    <subcellularLocation>
        <location evidence="5">Cytoplasm</location>
    </subcellularLocation>
    <text evidence="5">Localizes to the division site, in a FtsZ-dependent manner.</text>
</comment>
<dbReference type="EMBL" id="LTDM01000064">
    <property type="protein sequence ID" value="OLS01692.1"/>
    <property type="molecule type" value="Genomic_DNA"/>
</dbReference>